<dbReference type="SUPFAM" id="SSF48498">
    <property type="entry name" value="Tetracyclin repressor-like, C-terminal domain"/>
    <property type="match status" value="1"/>
</dbReference>
<dbReference type="InterPro" id="IPR009057">
    <property type="entry name" value="Homeodomain-like_sf"/>
</dbReference>
<feature type="compositionally biased region" description="Polar residues" evidence="3">
    <location>
        <begin position="1"/>
        <end position="13"/>
    </location>
</feature>
<dbReference type="GO" id="GO:0003700">
    <property type="term" value="F:DNA-binding transcription factor activity"/>
    <property type="evidence" value="ECO:0007669"/>
    <property type="project" value="TreeGrafter"/>
</dbReference>
<dbReference type="Gene3D" id="1.10.357.10">
    <property type="entry name" value="Tetracycline Repressor, domain 2"/>
    <property type="match status" value="1"/>
</dbReference>
<evidence type="ECO:0000313" key="5">
    <source>
        <dbReference type="EMBL" id="TQR86072.1"/>
    </source>
</evidence>
<dbReference type="InterPro" id="IPR036271">
    <property type="entry name" value="Tet_transcr_reg_TetR-rel_C_sf"/>
</dbReference>
<organism evidence="5 6">
    <name type="scientific">Mycolicibacterium hodleri</name>
    <dbReference type="NCBI Taxonomy" id="49897"/>
    <lineage>
        <taxon>Bacteria</taxon>
        <taxon>Bacillati</taxon>
        <taxon>Actinomycetota</taxon>
        <taxon>Actinomycetes</taxon>
        <taxon>Mycobacteriales</taxon>
        <taxon>Mycobacteriaceae</taxon>
        <taxon>Mycolicibacterium</taxon>
    </lineage>
</organism>
<accession>A0A544W1L5</accession>
<dbReference type="PANTHER" id="PTHR30055">
    <property type="entry name" value="HTH-TYPE TRANSCRIPTIONAL REGULATOR RUTR"/>
    <property type="match status" value="1"/>
</dbReference>
<dbReference type="InterPro" id="IPR001647">
    <property type="entry name" value="HTH_TetR"/>
</dbReference>
<dbReference type="SUPFAM" id="SSF46689">
    <property type="entry name" value="Homeodomain-like"/>
    <property type="match status" value="1"/>
</dbReference>
<feature type="domain" description="HTH tetR-type" evidence="4">
    <location>
        <begin position="77"/>
        <end position="137"/>
    </location>
</feature>
<evidence type="ECO:0000256" key="3">
    <source>
        <dbReference type="SAM" id="MobiDB-lite"/>
    </source>
</evidence>
<evidence type="ECO:0000259" key="4">
    <source>
        <dbReference type="PROSITE" id="PS50977"/>
    </source>
</evidence>
<dbReference type="Pfam" id="PF17940">
    <property type="entry name" value="TetR_C_31"/>
    <property type="match status" value="1"/>
</dbReference>
<evidence type="ECO:0000313" key="6">
    <source>
        <dbReference type="Proteomes" id="UP000315759"/>
    </source>
</evidence>
<evidence type="ECO:0000256" key="2">
    <source>
        <dbReference type="PROSITE-ProRule" id="PRU00335"/>
    </source>
</evidence>
<sequence>MHWSGRRSTSGTCPSPHLPGRAKRRDRPKLSNTNVFHDSPRAYARRYVHLSATMRTNVLNEGVGMGSAPRRARRHDPDRKERIVASALEVLASDGVAGITHRAVATAADVPLGSVTYHFATLDDLVQHAFEAHVDALATRFEARLSSCGGGDDLIDTIASAITDDLASHPNELAVTYELYGDAVRRPEIRRLTQRWMERAEDALAEHFDRTTARLVDVVVEGLMVHTSIAQQPMSKDEVRALLTMAAGGAPTTTEE</sequence>
<protein>
    <submittedName>
        <fullName evidence="5">TetR family transcriptional regulator</fullName>
    </submittedName>
</protein>
<comment type="caution">
    <text evidence="5">The sequence shown here is derived from an EMBL/GenBank/DDBJ whole genome shotgun (WGS) entry which is preliminary data.</text>
</comment>
<name>A0A544W1L5_9MYCO</name>
<dbReference type="AlphaFoldDB" id="A0A544W1L5"/>
<dbReference type="PROSITE" id="PS50977">
    <property type="entry name" value="HTH_TETR_2"/>
    <property type="match status" value="1"/>
</dbReference>
<dbReference type="InterPro" id="IPR050109">
    <property type="entry name" value="HTH-type_TetR-like_transc_reg"/>
</dbReference>
<proteinExistence type="predicted"/>
<gene>
    <name evidence="5" type="ORF">D8S82_13565</name>
</gene>
<dbReference type="Proteomes" id="UP000315759">
    <property type="component" value="Unassembled WGS sequence"/>
</dbReference>
<keyword evidence="1 2" id="KW-0238">DNA-binding</keyword>
<dbReference type="InterPro" id="IPR041583">
    <property type="entry name" value="TetR_C_31"/>
</dbReference>
<evidence type="ECO:0000256" key="1">
    <source>
        <dbReference type="ARBA" id="ARBA00023125"/>
    </source>
</evidence>
<reference evidence="5 6" key="1">
    <citation type="submission" date="2018-10" db="EMBL/GenBank/DDBJ databases">
        <title>Draft genome of Mycobacterium hodleri strain B.</title>
        <authorList>
            <person name="Amande T.J."/>
            <person name="Mcgenity T.J."/>
        </authorList>
    </citation>
    <scope>NUCLEOTIDE SEQUENCE [LARGE SCALE GENOMIC DNA]</scope>
    <source>
        <strain evidence="5 6">B</strain>
    </source>
</reference>
<dbReference type="GO" id="GO:0000976">
    <property type="term" value="F:transcription cis-regulatory region binding"/>
    <property type="evidence" value="ECO:0007669"/>
    <property type="project" value="TreeGrafter"/>
</dbReference>
<keyword evidence="6" id="KW-1185">Reference proteome</keyword>
<feature type="region of interest" description="Disordered" evidence="3">
    <location>
        <begin position="1"/>
        <end position="36"/>
    </location>
</feature>
<feature type="DNA-binding region" description="H-T-H motif" evidence="2">
    <location>
        <begin position="100"/>
        <end position="119"/>
    </location>
</feature>
<dbReference type="PANTHER" id="PTHR30055:SF231">
    <property type="entry name" value="TRANSCRIPTIONAL REGULATORY PROTEIN (PROBABLY DEOR-FAMILY)-RELATED"/>
    <property type="match status" value="1"/>
</dbReference>
<dbReference type="EMBL" id="VIFX01000015">
    <property type="protein sequence ID" value="TQR86072.1"/>
    <property type="molecule type" value="Genomic_DNA"/>
</dbReference>